<evidence type="ECO:0000256" key="1">
    <source>
        <dbReference type="ARBA" id="ARBA00010857"/>
    </source>
</evidence>
<evidence type="ECO:0000256" key="5">
    <source>
        <dbReference type="ARBA" id="ARBA00023015"/>
    </source>
</evidence>
<dbReference type="PANTHER" id="PTHR11618:SF13">
    <property type="entry name" value="TRANSCRIPTION INITIATION FACTOR IIB"/>
    <property type="match status" value="1"/>
</dbReference>
<dbReference type="PRINTS" id="PR00685">
    <property type="entry name" value="TIFACTORIIB"/>
</dbReference>
<feature type="domain" description="Cyclin-like" evidence="8">
    <location>
        <begin position="225"/>
        <end position="306"/>
    </location>
</feature>
<evidence type="ECO:0000259" key="8">
    <source>
        <dbReference type="SMART" id="SM00385"/>
    </source>
</evidence>
<comment type="caution">
    <text evidence="9">The sequence shown here is derived from an EMBL/GenBank/DDBJ whole genome shotgun (WGS) entry which is preliminary data.</text>
</comment>
<dbReference type="InterPro" id="IPR013137">
    <property type="entry name" value="Znf_TFIIB"/>
</dbReference>
<keyword evidence="6" id="KW-0804">Transcription</keyword>
<dbReference type="SUPFAM" id="SSF57783">
    <property type="entry name" value="Zinc beta-ribbon"/>
    <property type="match status" value="1"/>
</dbReference>
<keyword evidence="5" id="KW-0805">Transcription regulation</keyword>
<dbReference type="OrthoDB" id="7429at2157"/>
<dbReference type="Pfam" id="PF08271">
    <property type="entry name" value="Zn_Ribbon_TF"/>
    <property type="match status" value="1"/>
</dbReference>
<organism evidence="9 10">
    <name type="scientific">Halonotius terrestris</name>
    <dbReference type="NCBI Taxonomy" id="2487750"/>
    <lineage>
        <taxon>Archaea</taxon>
        <taxon>Methanobacteriati</taxon>
        <taxon>Methanobacteriota</taxon>
        <taxon>Stenosarchaea group</taxon>
        <taxon>Halobacteria</taxon>
        <taxon>Halobacteriales</taxon>
        <taxon>Haloferacaceae</taxon>
        <taxon>Halonotius</taxon>
    </lineage>
</organism>
<comment type="similarity">
    <text evidence="1">Belongs to the TFIIB family.</text>
</comment>
<dbReference type="GO" id="GO:0070897">
    <property type="term" value="P:transcription preinitiation complex assembly"/>
    <property type="evidence" value="ECO:0007669"/>
    <property type="project" value="InterPro"/>
</dbReference>
<evidence type="ECO:0000313" key="10">
    <source>
        <dbReference type="Proteomes" id="UP000705823"/>
    </source>
</evidence>
<name>A0A8J8P643_9EURY</name>
<keyword evidence="2" id="KW-0677">Repeat</keyword>
<dbReference type="Gene3D" id="1.10.472.170">
    <property type="match status" value="1"/>
</dbReference>
<gene>
    <name evidence="9" type="ORF">EGH24_12395</name>
</gene>
<dbReference type="AlphaFoldDB" id="A0A8J8P643"/>
<dbReference type="SMART" id="SM00385">
    <property type="entry name" value="CYCLIN"/>
    <property type="match status" value="2"/>
</dbReference>
<dbReference type="EMBL" id="RKLU01000006">
    <property type="protein sequence ID" value="TQQ79184.1"/>
    <property type="molecule type" value="Genomic_DNA"/>
</dbReference>
<dbReference type="InterPro" id="IPR013150">
    <property type="entry name" value="TFIIB_cyclin"/>
</dbReference>
<feature type="domain" description="Cyclin-like" evidence="8">
    <location>
        <begin position="131"/>
        <end position="212"/>
    </location>
</feature>
<keyword evidence="3" id="KW-0863">Zinc-finger</keyword>
<dbReference type="RefSeq" id="WP_142980453.1">
    <property type="nucleotide sequence ID" value="NZ_RKLU01000006.1"/>
</dbReference>
<feature type="compositionally biased region" description="Basic and acidic residues" evidence="7">
    <location>
        <begin position="54"/>
        <end position="68"/>
    </location>
</feature>
<dbReference type="GO" id="GO:0008270">
    <property type="term" value="F:zinc ion binding"/>
    <property type="evidence" value="ECO:0007669"/>
    <property type="project" value="UniProtKB-KW"/>
</dbReference>
<dbReference type="InterPro" id="IPR036915">
    <property type="entry name" value="Cyclin-like_sf"/>
</dbReference>
<feature type="compositionally biased region" description="Basic residues" evidence="7">
    <location>
        <begin position="102"/>
        <end position="118"/>
    </location>
</feature>
<dbReference type="Gene3D" id="1.10.472.10">
    <property type="entry name" value="Cyclin-like"/>
    <property type="match status" value="1"/>
</dbReference>
<keyword evidence="3" id="KW-0479">Metal-binding</keyword>
<accession>A0A8J8P643</accession>
<keyword evidence="4" id="KW-0862">Zinc</keyword>
<protein>
    <submittedName>
        <fullName evidence="9">Transcription initiation factor IIB family protein</fullName>
    </submittedName>
</protein>
<dbReference type="Pfam" id="PF00382">
    <property type="entry name" value="TFIIB"/>
    <property type="match status" value="2"/>
</dbReference>
<dbReference type="GO" id="GO:0017025">
    <property type="term" value="F:TBP-class protein binding"/>
    <property type="evidence" value="ECO:0007669"/>
    <property type="project" value="InterPro"/>
</dbReference>
<keyword evidence="10" id="KW-1185">Reference proteome</keyword>
<evidence type="ECO:0000256" key="3">
    <source>
        <dbReference type="ARBA" id="ARBA00022771"/>
    </source>
</evidence>
<evidence type="ECO:0000313" key="9">
    <source>
        <dbReference type="EMBL" id="TQQ79184.1"/>
    </source>
</evidence>
<feature type="region of interest" description="Disordered" evidence="7">
    <location>
        <begin position="54"/>
        <end position="118"/>
    </location>
</feature>
<dbReference type="InterPro" id="IPR013763">
    <property type="entry name" value="Cyclin-like_dom"/>
</dbReference>
<dbReference type="PANTHER" id="PTHR11618">
    <property type="entry name" value="TRANSCRIPTION INITIATION FACTOR IIB-RELATED"/>
    <property type="match status" value="1"/>
</dbReference>
<evidence type="ECO:0000256" key="7">
    <source>
        <dbReference type="SAM" id="MobiDB-lite"/>
    </source>
</evidence>
<evidence type="ECO:0000256" key="2">
    <source>
        <dbReference type="ARBA" id="ARBA00022737"/>
    </source>
</evidence>
<reference evidence="9" key="1">
    <citation type="submission" date="2019-02" db="EMBL/GenBank/DDBJ databases">
        <title>Halonotius sp. a new haloarchaeum isolated from saline soil.</title>
        <authorList>
            <person name="Duran-Viseras A."/>
            <person name="Sanchez-Porro C."/>
            <person name="Ventosa A."/>
        </authorList>
    </citation>
    <scope>NUCLEOTIDE SEQUENCE</scope>
    <source>
        <strain evidence="9">F15B</strain>
    </source>
</reference>
<evidence type="ECO:0000256" key="6">
    <source>
        <dbReference type="ARBA" id="ARBA00023163"/>
    </source>
</evidence>
<dbReference type="SUPFAM" id="SSF47954">
    <property type="entry name" value="Cyclin-like"/>
    <property type="match status" value="2"/>
</dbReference>
<dbReference type="Proteomes" id="UP000705823">
    <property type="component" value="Unassembled WGS sequence"/>
</dbReference>
<proteinExistence type="inferred from homology"/>
<sequence>MATREIYGQTFDEDVTSDQSATCVECGGQVRTNSMETACEGCGLLIDEQRIDHGPEWRNVGDEPDSQRRVGPPRTVARHDNGLSTEIGRWRDGNGNQLAGSKRARLSRMRREHSRGRFGSKAERNLAFGLGEVKRIAGALGLSRSIRDQACQLFRSAQSEELLRGRSLEAMAAGSVYGTCRCNGLGRTIEEIAALARVNQQRVLNAYKVLNTELGLPTQPVRPSGFVPRLASELGVSDQVRHRAQRLAEHSEAVEKTVGVRPSGFAAACLYTSAQEYGQPLTQRAAADAANVVPKTVRSHQNKLAGLSH</sequence>
<dbReference type="InterPro" id="IPR000812">
    <property type="entry name" value="TFIIB"/>
</dbReference>
<dbReference type="GO" id="GO:0097550">
    <property type="term" value="C:transcription preinitiation complex"/>
    <property type="evidence" value="ECO:0007669"/>
    <property type="project" value="TreeGrafter"/>
</dbReference>
<evidence type="ECO:0000256" key="4">
    <source>
        <dbReference type="ARBA" id="ARBA00022833"/>
    </source>
</evidence>